<feature type="domain" description="Glutamine amidotransferase type-2" evidence="2">
    <location>
        <begin position="2"/>
        <end position="248"/>
    </location>
</feature>
<dbReference type="Proteomes" id="UP001138997">
    <property type="component" value="Unassembled WGS sequence"/>
</dbReference>
<dbReference type="RefSeq" id="WP_231439215.1">
    <property type="nucleotide sequence ID" value="NZ_JAJOMB010000002.1"/>
</dbReference>
<protein>
    <submittedName>
        <fullName evidence="3">Class II glutamine amidotransferase</fullName>
    </submittedName>
</protein>
<dbReference type="InterPro" id="IPR029055">
    <property type="entry name" value="Ntn_hydrolases_N"/>
</dbReference>
<dbReference type="Pfam" id="PF13230">
    <property type="entry name" value="GATase_4"/>
    <property type="match status" value="1"/>
</dbReference>
<keyword evidence="4" id="KW-1185">Reference proteome</keyword>
<dbReference type="SUPFAM" id="SSF56235">
    <property type="entry name" value="N-terminal nucleophile aminohydrolases (Ntn hydrolases)"/>
    <property type="match status" value="1"/>
</dbReference>
<proteinExistence type="predicted"/>
<dbReference type="PANTHER" id="PTHR42824">
    <property type="entry name" value="GLUTAMINE AMIDOTRANSFERASE"/>
    <property type="match status" value="1"/>
</dbReference>
<sequence length="248" mass="27245">MCRLIGVVARHPAPVAELLGEDLEPFLELACEHKDGWGIGFRTETGLIGTVKATDRADDSTRLRQELRSWETDMAILHIRMASPRLAVSVGNTHPFGDEWAAFAHNGEIRPADVLDPLISPGLLKQAEGETDSERYYLAVREQIDQGATAAAAIASTAAAIRERAEAAISLNCLMLTPEGIFSYAEHDPDSEVIGRRGAGFFGLSYRREPDRTIVASQGWPQPAPRWQTLPEGRVAWFGRPDQGPEIY</sequence>
<comment type="caution">
    <text evidence="3">The sequence shown here is derived from an EMBL/GenBank/DDBJ whole genome shotgun (WGS) entry which is preliminary data.</text>
</comment>
<evidence type="ECO:0000259" key="2">
    <source>
        <dbReference type="PROSITE" id="PS51278"/>
    </source>
</evidence>
<dbReference type="PANTHER" id="PTHR42824:SF1">
    <property type="entry name" value="GLUTAMINE AMIDOTRANSFERASE YAFJ-RELATED"/>
    <property type="match status" value="1"/>
</dbReference>
<dbReference type="InterPro" id="IPR017932">
    <property type="entry name" value="GATase_2_dom"/>
</dbReference>
<reference evidence="3" key="1">
    <citation type="submission" date="2021-11" db="EMBL/GenBank/DDBJ databases">
        <title>Streptomyces corallinus and Kineosporia corallina sp. nov., two new coral-derived marine actinobacteria.</title>
        <authorList>
            <person name="Buangrab K."/>
            <person name="Sutthacheep M."/>
            <person name="Yeemin T."/>
            <person name="Harunari E."/>
            <person name="Igarashi Y."/>
            <person name="Sripreechasak P."/>
            <person name="Kanchanasin P."/>
            <person name="Tanasupawat S."/>
            <person name="Phongsopitanun W."/>
        </authorList>
    </citation>
    <scope>NUCLEOTIDE SEQUENCE</scope>
    <source>
        <strain evidence="3">JCM 31032</strain>
    </source>
</reference>
<organism evidence="3 4">
    <name type="scientific">Kineosporia babensis</name>
    <dbReference type="NCBI Taxonomy" id="499548"/>
    <lineage>
        <taxon>Bacteria</taxon>
        <taxon>Bacillati</taxon>
        <taxon>Actinomycetota</taxon>
        <taxon>Actinomycetes</taxon>
        <taxon>Kineosporiales</taxon>
        <taxon>Kineosporiaceae</taxon>
        <taxon>Kineosporia</taxon>
    </lineage>
</organism>
<dbReference type="InterPro" id="IPR026869">
    <property type="entry name" value="EgtC-like"/>
</dbReference>
<gene>
    <name evidence="3" type="ORF">LR394_05230</name>
</gene>
<dbReference type="EMBL" id="JAJOMB010000002">
    <property type="protein sequence ID" value="MCD5310290.1"/>
    <property type="molecule type" value="Genomic_DNA"/>
</dbReference>
<dbReference type="PROSITE" id="PS51278">
    <property type="entry name" value="GATASE_TYPE_2"/>
    <property type="match status" value="1"/>
</dbReference>
<evidence type="ECO:0000313" key="4">
    <source>
        <dbReference type="Proteomes" id="UP001138997"/>
    </source>
</evidence>
<name>A0A9X1NAT2_9ACTN</name>
<keyword evidence="1 3" id="KW-0315">Glutamine amidotransferase</keyword>
<dbReference type="AlphaFoldDB" id="A0A9X1NAT2"/>
<evidence type="ECO:0000256" key="1">
    <source>
        <dbReference type="ARBA" id="ARBA00022962"/>
    </source>
</evidence>
<evidence type="ECO:0000313" key="3">
    <source>
        <dbReference type="EMBL" id="MCD5310290.1"/>
    </source>
</evidence>
<dbReference type="Gene3D" id="3.60.20.10">
    <property type="entry name" value="Glutamine Phosphoribosylpyrophosphate, subunit 1, domain 1"/>
    <property type="match status" value="1"/>
</dbReference>
<accession>A0A9X1NAT2</accession>